<proteinExistence type="predicted"/>
<evidence type="ECO:0000256" key="5">
    <source>
        <dbReference type="ARBA" id="ARBA00022801"/>
    </source>
</evidence>
<dbReference type="InterPro" id="IPR043502">
    <property type="entry name" value="DNA/RNA_pol_sf"/>
</dbReference>
<dbReference type="InterPro" id="IPR041373">
    <property type="entry name" value="RT_RNaseH"/>
</dbReference>
<sequence>MDTRGKTNAEFRNEVNEALARHESSFDKVNATLQAVLRELQALRIHGEDPINWIYRAEQYFEFQNIVAETQVQLASFILKALHSSGTAGISLALSTYEKEMLVVVKAIKKWRPYLLGKPFTVRTDHRSLKYLLEQRITTPVQTRWLPKILGMVANTSEEGPPGPFYTNLENRRASHNLV</sequence>
<keyword evidence="2" id="KW-0548">Nucleotidyltransferase</keyword>
<evidence type="ECO:0000259" key="7">
    <source>
        <dbReference type="Pfam" id="PF17917"/>
    </source>
</evidence>
<keyword evidence="5" id="KW-0378">Hydrolase</keyword>
<dbReference type="PANTHER" id="PTHR34072">
    <property type="entry name" value="ENZYMATIC POLYPROTEIN-RELATED"/>
    <property type="match status" value="1"/>
</dbReference>
<dbReference type="GO" id="GO:0016787">
    <property type="term" value="F:hydrolase activity"/>
    <property type="evidence" value="ECO:0007669"/>
    <property type="project" value="UniProtKB-KW"/>
</dbReference>
<dbReference type="Pfam" id="PF17917">
    <property type="entry name" value="RT_RNaseH"/>
    <property type="match status" value="1"/>
</dbReference>
<evidence type="ECO:0000256" key="4">
    <source>
        <dbReference type="ARBA" id="ARBA00022759"/>
    </source>
</evidence>
<dbReference type="GO" id="GO:0004519">
    <property type="term" value="F:endonuclease activity"/>
    <property type="evidence" value="ECO:0007669"/>
    <property type="project" value="UniProtKB-KW"/>
</dbReference>
<evidence type="ECO:0000313" key="8">
    <source>
        <dbReference type="EMBL" id="RVW24893.1"/>
    </source>
</evidence>
<feature type="domain" description="Reverse transcriptase RNase H-like" evidence="7">
    <location>
        <begin position="92"/>
        <end position="147"/>
    </location>
</feature>
<comment type="caution">
    <text evidence="8">The sequence shown here is derived from an EMBL/GenBank/DDBJ whole genome shotgun (WGS) entry which is preliminary data.</text>
</comment>
<organism evidence="8 9">
    <name type="scientific">Vitis vinifera</name>
    <name type="common">Grape</name>
    <dbReference type="NCBI Taxonomy" id="29760"/>
    <lineage>
        <taxon>Eukaryota</taxon>
        <taxon>Viridiplantae</taxon>
        <taxon>Streptophyta</taxon>
        <taxon>Embryophyta</taxon>
        <taxon>Tracheophyta</taxon>
        <taxon>Spermatophyta</taxon>
        <taxon>Magnoliopsida</taxon>
        <taxon>eudicotyledons</taxon>
        <taxon>Gunneridae</taxon>
        <taxon>Pentapetalae</taxon>
        <taxon>rosids</taxon>
        <taxon>Vitales</taxon>
        <taxon>Vitaceae</taxon>
        <taxon>Viteae</taxon>
        <taxon>Vitis</taxon>
    </lineage>
</organism>
<evidence type="ECO:0000313" key="9">
    <source>
        <dbReference type="Proteomes" id="UP000288805"/>
    </source>
</evidence>
<keyword evidence="4" id="KW-0255">Endonuclease</keyword>
<name>A0A438CNV4_VITVI</name>
<dbReference type="GO" id="GO:0003964">
    <property type="term" value="F:RNA-directed DNA polymerase activity"/>
    <property type="evidence" value="ECO:0007669"/>
    <property type="project" value="UniProtKB-KW"/>
</dbReference>
<keyword evidence="6" id="KW-0695">RNA-directed DNA polymerase</keyword>
<evidence type="ECO:0000256" key="3">
    <source>
        <dbReference type="ARBA" id="ARBA00022722"/>
    </source>
</evidence>
<keyword evidence="3" id="KW-0540">Nuclease</keyword>
<evidence type="ECO:0000256" key="1">
    <source>
        <dbReference type="ARBA" id="ARBA00022679"/>
    </source>
</evidence>
<dbReference type="AlphaFoldDB" id="A0A438CNV4"/>
<gene>
    <name evidence="8" type="ORF">CK203_079475</name>
</gene>
<evidence type="ECO:0000256" key="6">
    <source>
        <dbReference type="ARBA" id="ARBA00022918"/>
    </source>
</evidence>
<keyword evidence="1" id="KW-0808">Transferase</keyword>
<dbReference type="EMBL" id="QGNW01002161">
    <property type="protein sequence ID" value="RVW24893.1"/>
    <property type="molecule type" value="Genomic_DNA"/>
</dbReference>
<reference evidence="8 9" key="1">
    <citation type="journal article" date="2018" name="PLoS Genet.">
        <title>Population sequencing reveals clonal diversity and ancestral inbreeding in the grapevine cultivar Chardonnay.</title>
        <authorList>
            <person name="Roach M.J."/>
            <person name="Johnson D.L."/>
            <person name="Bohlmann J."/>
            <person name="van Vuuren H.J."/>
            <person name="Jones S.J."/>
            <person name="Pretorius I.S."/>
            <person name="Schmidt S.A."/>
            <person name="Borneman A.R."/>
        </authorList>
    </citation>
    <scope>NUCLEOTIDE SEQUENCE [LARGE SCALE GENOMIC DNA]</scope>
    <source>
        <strain evidence="9">cv. Chardonnay</strain>
        <tissue evidence="8">Leaf</tissue>
    </source>
</reference>
<protein>
    <recommendedName>
        <fullName evidence="7">Reverse transcriptase RNase H-like domain-containing protein</fullName>
    </recommendedName>
</protein>
<evidence type="ECO:0000256" key="2">
    <source>
        <dbReference type="ARBA" id="ARBA00022695"/>
    </source>
</evidence>
<accession>A0A438CNV4</accession>
<dbReference type="PANTHER" id="PTHR34072:SF55">
    <property type="entry name" value="DNA_RNA POLYMERASES SUPERFAMILY PROTEIN"/>
    <property type="match status" value="1"/>
</dbReference>
<dbReference type="Proteomes" id="UP000288805">
    <property type="component" value="Unassembled WGS sequence"/>
</dbReference>
<dbReference type="SUPFAM" id="SSF56672">
    <property type="entry name" value="DNA/RNA polymerases"/>
    <property type="match status" value="1"/>
</dbReference>